<dbReference type="GO" id="GO:0016846">
    <property type="term" value="F:carbon-sulfur lyase activity"/>
    <property type="evidence" value="ECO:0007669"/>
    <property type="project" value="InterPro"/>
</dbReference>
<evidence type="ECO:0000259" key="4">
    <source>
        <dbReference type="PROSITE" id="PS51891"/>
    </source>
</evidence>
<dbReference type="Gene3D" id="2.170.150.70">
    <property type="match status" value="1"/>
</dbReference>
<name>A0A4S8F1J2_9BURK</name>
<dbReference type="InterPro" id="IPR011057">
    <property type="entry name" value="Mss4-like_sf"/>
</dbReference>
<sequence>MLKTIGGVEIQAKHRASCHCGSVVLELSLPDGVVNPRRCDCSLCRRRGAIVASVPLDGIRILKGQEYLKLYQFNTFTAKHYFCSHCGIYTHHQRRSTPHEYGYNVACLEGVNPLTLEHVPTYDGVHHPADRQDASQPHQ</sequence>
<dbReference type="InterPro" id="IPR006913">
    <property type="entry name" value="CENP-V/GFA"/>
</dbReference>
<protein>
    <submittedName>
        <fullName evidence="5">GFA family protein</fullName>
    </submittedName>
</protein>
<evidence type="ECO:0000256" key="3">
    <source>
        <dbReference type="ARBA" id="ARBA00022833"/>
    </source>
</evidence>
<dbReference type="InterPro" id="IPR052355">
    <property type="entry name" value="CENP-V-like"/>
</dbReference>
<reference evidence="5 6" key="1">
    <citation type="journal article" date="2015" name="Antonie Van Leeuwenhoek">
        <title>Lampropedia puyangensis sp. nov., isolated from symptomatic bark of Populus ? euramericana canker and emended description of Lampropedia hyalina (Ehrenberg 1832) Lee et al. 2004.</title>
        <authorList>
            <person name="Li Y."/>
            <person name="Wang T."/>
            <person name="Piao C.G."/>
            <person name="Wang L.F."/>
            <person name="Tian G.Z."/>
            <person name="Zhu T.H."/>
            <person name="Guo M.W."/>
        </authorList>
    </citation>
    <scope>NUCLEOTIDE SEQUENCE [LARGE SCALE GENOMIC DNA]</scope>
    <source>
        <strain evidence="5 6">2-bin</strain>
    </source>
</reference>
<gene>
    <name evidence="5" type="ORF">E9531_13020</name>
</gene>
<dbReference type="EMBL" id="STFG01000016">
    <property type="protein sequence ID" value="THT99001.1"/>
    <property type="molecule type" value="Genomic_DNA"/>
</dbReference>
<dbReference type="SUPFAM" id="SSF51316">
    <property type="entry name" value="Mss4-like"/>
    <property type="match status" value="1"/>
</dbReference>
<dbReference type="PROSITE" id="PS51891">
    <property type="entry name" value="CENP_V_GFA"/>
    <property type="match status" value="1"/>
</dbReference>
<dbReference type="RefSeq" id="WP_136574208.1">
    <property type="nucleotide sequence ID" value="NZ_STFG01000016.1"/>
</dbReference>
<keyword evidence="3" id="KW-0862">Zinc</keyword>
<dbReference type="PANTHER" id="PTHR28620">
    <property type="entry name" value="CENTROMERE PROTEIN V"/>
    <property type="match status" value="1"/>
</dbReference>
<evidence type="ECO:0000256" key="1">
    <source>
        <dbReference type="ARBA" id="ARBA00005495"/>
    </source>
</evidence>
<keyword evidence="6" id="KW-1185">Reference proteome</keyword>
<accession>A0A4S8F1J2</accession>
<dbReference type="PANTHER" id="PTHR28620:SF1">
    <property type="entry name" value="CENP-V_GFA DOMAIN-CONTAINING PROTEIN"/>
    <property type="match status" value="1"/>
</dbReference>
<dbReference type="Pfam" id="PF04828">
    <property type="entry name" value="GFA"/>
    <property type="match status" value="1"/>
</dbReference>
<dbReference type="OrthoDB" id="327703at2"/>
<evidence type="ECO:0000256" key="2">
    <source>
        <dbReference type="ARBA" id="ARBA00022723"/>
    </source>
</evidence>
<dbReference type="Proteomes" id="UP000308917">
    <property type="component" value="Unassembled WGS sequence"/>
</dbReference>
<comment type="caution">
    <text evidence="5">The sequence shown here is derived from an EMBL/GenBank/DDBJ whole genome shotgun (WGS) entry which is preliminary data.</text>
</comment>
<comment type="similarity">
    <text evidence="1">Belongs to the Gfa family.</text>
</comment>
<dbReference type="GO" id="GO:0046872">
    <property type="term" value="F:metal ion binding"/>
    <property type="evidence" value="ECO:0007669"/>
    <property type="project" value="UniProtKB-KW"/>
</dbReference>
<dbReference type="AlphaFoldDB" id="A0A4S8F1J2"/>
<evidence type="ECO:0000313" key="6">
    <source>
        <dbReference type="Proteomes" id="UP000308917"/>
    </source>
</evidence>
<evidence type="ECO:0000313" key="5">
    <source>
        <dbReference type="EMBL" id="THT99001.1"/>
    </source>
</evidence>
<proteinExistence type="inferred from homology"/>
<feature type="domain" description="CENP-V/GFA" evidence="4">
    <location>
        <begin position="14"/>
        <end position="123"/>
    </location>
</feature>
<keyword evidence="2" id="KW-0479">Metal-binding</keyword>
<organism evidence="5 6">
    <name type="scientific">Lampropedia puyangensis</name>
    <dbReference type="NCBI Taxonomy" id="1330072"/>
    <lineage>
        <taxon>Bacteria</taxon>
        <taxon>Pseudomonadati</taxon>
        <taxon>Pseudomonadota</taxon>
        <taxon>Betaproteobacteria</taxon>
        <taxon>Burkholderiales</taxon>
        <taxon>Comamonadaceae</taxon>
        <taxon>Lampropedia</taxon>
    </lineage>
</organism>